<dbReference type="PANTHER" id="PTHR13696">
    <property type="entry name" value="P-LOOP CONTAINING NUCLEOSIDE TRIPHOSPHATE HYDROLASE"/>
    <property type="match status" value="1"/>
</dbReference>
<evidence type="ECO:0000313" key="2">
    <source>
        <dbReference type="EMBL" id="MBK4738648.1"/>
    </source>
</evidence>
<name>A0A934SZL6_9BURK</name>
<organism evidence="2 3">
    <name type="scientific">Noviherbaspirillum pedocola</name>
    <dbReference type="NCBI Taxonomy" id="2801341"/>
    <lineage>
        <taxon>Bacteria</taxon>
        <taxon>Pseudomonadati</taxon>
        <taxon>Pseudomonadota</taxon>
        <taxon>Betaproteobacteria</taxon>
        <taxon>Burkholderiales</taxon>
        <taxon>Oxalobacteraceae</taxon>
        <taxon>Noviherbaspirillum</taxon>
    </lineage>
</organism>
<reference evidence="2" key="1">
    <citation type="submission" date="2021-01" db="EMBL/GenBank/DDBJ databases">
        <title>Genome sequence of strain Noviherbaspirillum sp. DKR-6.</title>
        <authorList>
            <person name="Chaudhary D.K."/>
        </authorList>
    </citation>
    <scope>NUCLEOTIDE SEQUENCE</scope>
    <source>
        <strain evidence="2">DKR-6</strain>
    </source>
</reference>
<dbReference type="RefSeq" id="WP_200598017.1">
    <property type="nucleotide sequence ID" value="NZ_JAEPBG010000024.1"/>
</dbReference>
<dbReference type="Gene3D" id="3.40.50.300">
    <property type="entry name" value="P-loop containing nucleotide triphosphate hydrolases"/>
    <property type="match status" value="1"/>
</dbReference>
<gene>
    <name evidence="2" type="ORF">JJB74_28875</name>
</gene>
<sequence length="416" mass="46016">MTTTAKAKLPKTQVPAVSIHANQFSKVNRISLDAISDIATHASDMLVEVRESMLKPHPRKHPPVYTTAQVAALCKIDRMKANYFVSSRSDLELPTGTLSGKGSSRIFSLEEAREWVKKVGPYKKRGENALGKKIAIGNFKGGVSKTSTAMTLAQGLTLCGRDVLIIDLDPQASLTALTGLLADSEVTEEQTVLPLIYGEQTSLEYAVQKTYWDGIDLIPASAALFSAEFYLPFKQSKDSKFQFWNVLNKGLEPLLDRYDAIIIDTPPALSYMTINAFMAADGLVIPTPPSALDYASSTQFWNLFADLSANMKQNVPGLEKNFDFIHVLLARVNTQDAATHVVREWIKKTYEGLVLPMEIPETTVTKSAAAEFGTVYDISKYEGSLKTYQRAREGYDRLVETIDMQLVALWTAEENL</sequence>
<accession>A0A934SZL6</accession>
<comment type="caution">
    <text evidence="2">The sequence shown here is derived from an EMBL/GenBank/DDBJ whole genome shotgun (WGS) entry which is preliminary data.</text>
</comment>
<proteinExistence type="predicted"/>
<dbReference type="PANTHER" id="PTHR13696:SF52">
    <property type="entry name" value="PARA FAMILY PROTEIN CT_582"/>
    <property type="match status" value="1"/>
</dbReference>
<dbReference type="EMBL" id="JAEPBG010000024">
    <property type="protein sequence ID" value="MBK4738648.1"/>
    <property type="molecule type" value="Genomic_DNA"/>
</dbReference>
<dbReference type="InterPro" id="IPR050678">
    <property type="entry name" value="DNA_Partitioning_ATPase"/>
</dbReference>
<evidence type="ECO:0000259" key="1">
    <source>
        <dbReference type="Pfam" id="PF13614"/>
    </source>
</evidence>
<dbReference type="SUPFAM" id="SSF52540">
    <property type="entry name" value="P-loop containing nucleoside triphosphate hydrolases"/>
    <property type="match status" value="1"/>
</dbReference>
<feature type="domain" description="AAA" evidence="1">
    <location>
        <begin position="132"/>
        <end position="314"/>
    </location>
</feature>
<dbReference type="InterPro" id="IPR025669">
    <property type="entry name" value="AAA_dom"/>
</dbReference>
<protein>
    <submittedName>
        <fullName evidence="2">AAA family ATPase</fullName>
    </submittedName>
</protein>
<dbReference type="AlphaFoldDB" id="A0A934SZL6"/>
<evidence type="ECO:0000313" key="3">
    <source>
        <dbReference type="Proteomes" id="UP000622890"/>
    </source>
</evidence>
<dbReference type="CDD" id="cd02042">
    <property type="entry name" value="ParAB_family"/>
    <property type="match status" value="1"/>
</dbReference>
<keyword evidence="3" id="KW-1185">Reference proteome</keyword>
<dbReference type="InterPro" id="IPR027417">
    <property type="entry name" value="P-loop_NTPase"/>
</dbReference>
<dbReference type="Pfam" id="PF13614">
    <property type="entry name" value="AAA_31"/>
    <property type="match status" value="1"/>
</dbReference>
<dbReference type="Proteomes" id="UP000622890">
    <property type="component" value="Unassembled WGS sequence"/>
</dbReference>